<name>A0ABT9FJY9_9GAMM</name>
<reference evidence="2" key="1">
    <citation type="submission" date="2023-07" db="EMBL/GenBank/DDBJ databases">
        <title>Genome content predicts the carbon catabolic preferences of heterotrophic bacteria.</title>
        <authorList>
            <person name="Gralka M."/>
        </authorList>
    </citation>
    <scope>NUCLEOTIDE SEQUENCE</scope>
    <source>
        <strain evidence="2">4G09</strain>
    </source>
</reference>
<proteinExistence type="predicted"/>
<accession>A0ABT9FJY9</accession>
<dbReference type="Proteomes" id="UP001177212">
    <property type="component" value="Unassembled WGS sequence"/>
</dbReference>
<keyword evidence="3" id="KW-1185">Reference proteome</keyword>
<comment type="caution">
    <text evidence="2">The sequence shown here is derived from an EMBL/GenBank/DDBJ whole genome shotgun (WGS) entry which is preliminary data.</text>
</comment>
<gene>
    <name evidence="2" type="ORF">Q8W34_20915</name>
</gene>
<evidence type="ECO:0000313" key="3">
    <source>
        <dbReference type="Proteomes" id="UP001177212"/>
    </source>
</evidence>
<organism evidence="2 3">
    <name type="scientific">Pseudoalteromonas marina</name>
    <dbReference type="NCBI Taxonomy" id="267375"/>
    <lineage>
        <taxon>Bacteria</taxon>
        <taxon>Pseudomonadati</taxon>
        <taxon>Pseudomonadota</taxon>
        <taxon>Gammaproteobacteria</taxon>
        <taxon>Alteromonadales</taxon>
        <taxon>Pseudoalteromonadaceae</taxon>
        <taxon>Pseudoalteromonas</taxon>
    </lineage>
</organism>
<keyword evidence="1" id="KW-0732">Signal</keyword>
<evidence type="ECO:0000256" key="1">
    <source>
        <dbReference type="SAM" id="SignalP"/>
    </source>
</evidence>
<dbReference type="EMBL" id="JAUYVT010000034">
    <property type="protein sequence ID" value="MDP2567103.1"/>
    <property type="molecule type" value="Genomic_DNA"/>
</dbReference>
<protein>
    <submittedName>
        <fullName evidence="2">Uncharacterized protein</fullName>
    </submittedName>
</protein>
<sequence length="136" mass="14776">MKFKVFLYLVLLAPYSVFCSELEESEVLHLSGAVYSFMAEVGLCAKQFPELSEEANRSHTFFKSVIGKVETYYSSLGKPSKFAAVEKSGVNIAGRKVMQAMSSGGIAIEKCNTIIGFGSHSGFPEDLQIVVSKMGS</sequence>
<evidence type="ECO:0000313" key="2">
    <source>
        <dbReference type="EMBL" id="MDP2567103.1"/>
    </source>
</evidence>
<feature type="chain" id="PRO_5045527474" evidence="1">
    <location>
        <begin position="20"/>
        <end position="136"/>
    </location>
</feature>
<dbReference type="RefSeq" id="WP_305473469.1">
    <property type="nucleotide sequence ID" value="NZ_JAUYVT010000034.1"/>
</dbReference>
<feature type="signal peptide" evidence="1">
    <location>
        <begin position="1"/>
        <end position="19"/>
    </location>
</feature>